<feature type="transmembrane region" description="Helical" evidence="6">
    <location>
        <begin position="496"/>
        <end position="516"/>
    </location>
</feature>
<evidence type="ECO:0000256" key="4">
    <source>
        <dbReference type="ARBA" id="ARBA00022989"/>
    </source>
</evidence>
<feature type="transmembrane region" description="Helical" evidence="6">
    <location>
        <begin position="363"/>
        <end position="382"/>
    </location>
</feature>
<feature type="transmembrane region" description="Helical" evidence="6">
    <location>
        <begin position="321"/>
        <end position="343"/>
    </location>
</feature>
<feature type="domain" description="ABC3 transporter permease C-terminal" evidence="7">
    <location>
        <begin position="717"/>
        <end position="834"/>
    </location>
</feature>
<comment type="caution">
    <text evidence="8">The sequence shown here is derived from an EMBL/GenBank/DDBJ whole genome shotgun (WGS) entry which is preliminary data.</text>
</comment>
<evidence type="ECO:0000256" key="6">
    <source>
        <dbReference type="SAM" id="Phobius"/>
    </source>
</evidence>
<keyword evidence="9" id="KW-1185">Reference proteome</keyword>
<gene>
    <name evidence="8" type="ORF">GCM10022247_69610</name>
</gene>
<evidence type="ECO:0000313" key="8">
    <source>
        <dbReference type="EMBL" id="GAA4034494.1"/>
    </source>
</evidence>
<evidence type="ECO:0000256" key="1">
    <source>
        <dbReference type="ARBA" id="ARBA00004651"/>
    </source>
</evidence>
<proteinExistence type="predicted"/>
<feature type="transmembrane region" description="Helical" evidence="6">
    <location>
        <begin position="809"/>
        <end position="832"/>
    </location>
</feature>
<keyword evidence="4 6" id="KW-1133">Transmembrane helix</keyword>
<evidence type="ECO:0000313" key="9">
    <source>
        <dbReference type="Proteomes" id="UP001501747"/>
    </source>
</evidence>
<dbReference type="RefSeq" id="WP_344884906.1">
    <property type="nucleotide sequence ID" value="NZ_BAABAL010000026.1"/>
</dbReference>
<evidence type="ECO:0000259" key="7">
    <source>
        <dbReference type="Pfam" id="PF02687"/>
    </source>
</evidence>
<comment type="subcellular location">
    <subcellularLocation>
        <location evidence="1">Cell membrane</location>
        <topology evidence="1">Multi-pass membrane protein</topology>
    </subcellularLocation>
</comment>
<feature type="transmembrane region" description="Helical" evidence="6">
    <location>
        <begin position="702"/>
        <end position="731"/>
    </location>
</feature>
<feature type="transmembrane region" description="Helical" evidence="6">
    <location>
        <begin position="403"/>
        <end position="422"/>
    </location>
</feature>
<feature type="transmembrane region" description="Helical" evidence="6">
    <location>
        <begin position="276"/>
        <end position="300"/>
    </location>
</feature>
<dbReference type="InterPro" id="IPR003838">
    <property type="entry name" value="ABC3_permease_C"/>
</dbReference>
<organism evidence="8 9">
    <name type="scientific">Allokutzneria multivorans</name>
    <dbReference type="NCBI Taxonomy" id="1142134"/>
    <lineage>
        <taxon>Bacteria</taxon>
        <taxon>Bacillati</taxon>
        <taxon>Actinomycetota</taxon>
        <taxon>Actinomycetes</taxon>
        <taxon>Pseudonocardiales</taxon>
        <taxon>Pseudonocardiaceae</taxon>
        <taxon>Allokutzneria</taxon>
    </lineage>
</organism>
<evidence type="ECO:0000256" key="3">
    <source>
        <dbReference type="ARBA" id="ARBA00022692"/>
    </source>
</evidence>
<dbReference type="Proteomes" id="UP001501747">
    <property type="component" value="Unassembled WGS sequence"/>
</dbReference>
<keyword evidence="2" id="KW-1003">Cell membrane</keyword>
<feature type="transmembrane region" description="Helical" evidence="6">
    <location>
        <begin position="442"/>
        <end position="463"/>
    </location>
</feature>
<name>A0ABP7U1M6_9PSEU</name>
<evidence type="ECO:0000256" key="2">
    <source>
        <dbReference type="ARBA" id="ARBA00022475"/>
    </source>
</evidence>
<dbReference type="Pfam" id="PF02687">
    <property type="entry name" value="FtsX"/>
    <property type="match status" value="1"/>
</dbReference>
<evidence type="ECO:0000256" key="5">
    <source>
        <dbReference type="ARBA" id="ARBA00023136"/>
    </source>
</evidence>
<keyword evidence="5 6" id="KW-0472">Membrane</keyword>
<keyword evidence="3 6" id="KW-0812">Transmembrane</keyword>
<protein>
    <submittedName>
        <fullName evidence="8">FtsX-like permease family protein</fullName>
    </submittedName>
</protein>
<accession>A0ABP7U1M6</accession>
<dbReference type="EMBL" id="BAABAL010000026">
    <property type="protein sequence ID" value="GAA4034494.1"/>
    <property type="molecule type" value="Genomic_DNA"/>
</dbReference>
<feature type="transmembrane region" description="Helical" evidence="6">
    <location>
        <begin position="762"/>
        <end position="789"/>
    </location>
</feature>
<reference evidence="9" key="1">
    <citation type="journal article" date="2019" name="Int. J. Syst. Evol. Microbiol.">
        <title>The Global Catalogue of Microorganisms (GCM) 10K type strain sequencing project: providing services to taxonomists for standard genome sequencing and annotation.</title>
        <authorList>
            <consortium name="The Broad Institute Genomics Platform"/>
            <consortium name="The Broad Institute Genome Sequencing Center for Infectious Disease"/>
            <person name="Wu L."/>
            <person name="Ma J."/>
        </authorList>
    </citation>
    <scope>NUCLEOTIDE SEQUENCE [LARGE SCALE GENOMIC DNA]</scope>
    <source>
        <strain evidence="9">JCM 17342</strain>
    </source>
</reference>
<sequence>MRLPWTRAPRAALASASTVLVAALAGLVLSFVVTAAISHTVASGSAAVAYQTGRGCPAIVTPTVDGTRLRPAEVEQAVRTGSEAAARNGFGSALAGRYAAVGRTDFNGRTPLLRLGHREGAADHVKVIAGGERSGLWLPRSVAEAGSVKLGDRGQGGLLPPVTTIFEDITTPSGDWWCGEERYVVANPLAAEGSTAPLGLLPDRAEFDRIMARLSTSYTLTLRFPHQLPTTLTEAHELSARSTALLEDLTALGGKFTKTDLLRRGIELAEQARTSVLLAVLPLTAVTVLVGLVAVGAVALQWCQRRRAEVRLLWVRGVSPAALGGKAVLELVVPFVLGGAAGVGLGRLALPLFAPSTALEPGTFGLVATVVTAVLAVALLVVGATTAVHVRHTFQSKPRERRVLRWIPWELGTSALAVWSWTRLLDGALTVQRGEVLPRIDPIALAFPLLVVLTAAGLISRVLGASLGASHRLDVWSWPAVQLAVRRLAISRTTATGVLTVAALAVGTVAVGYGVASAQQNALDDKSGMIVGANTAVQLPLGVAEGKITLPAELSATTTLVGDAPGLVNGDQVKILVVDRASFDRVAWSLSSIDTGAALAALGPRDASGTAPAIRVGKTPDGQWEPINGVKLRTVTSVPQFPGFGVDRGYVIAREALPNAYDATAWRLWSTSTDINQLTGQLTAGGVSYFNPQSRSKAIDALPFYVVSWTFSFITALGAVLAVLAACSLLLSVEVRRRQNALFSALATRMGLRRRTLVSSHLVELGVIAALATVVGTAAGVVSAALSAARLDPAPRLAPFPAVPNPTSFVLLTTLAALVVVGLAGAVAVRAARTARAGELLRG</sequence>